<accession>A0ABR7LF87</accession>
<feature type="domain" description="pPIWI-RE RNaseH" evidence="2">
    <location>
        <begin position="616"/>
        <end position="908"/>
    </location>
</feature>
<dbReference type="InterPro" id="IPR024996">
    <property type="entry name" value="RNaseH_pPIWI_RE"/>
</dbReference>
<dbReference type="Pfam" id="PF13111">
    <property type="entry name" value="pPIWI_RE_X"/>
    <property type="match status" value="1"/>
</dbReference>
<dbReference type="Proteomes" id="UP000734823">
    <property type="component" value="Unassembled WGS sequence"/>
</dbReference>
<keyword evidence="5" id="KW-1185">Reference proteome</keyword>
<evidence type="ECO:0000259" key="2">
    <source>
        <dbReference type="Pfam" id="PF13032"/>
    </source>
</evidence>
<feature type="region of interest" description="Disordered" evidence="1">
    <location>
        <begin position="907"/>
        <end position="936"/>
    </location>
</feature>
<dbReference type="InterPro" id="IPR025085">
    <property type="entry name" value="pPIWI_RE_X"/>
</dbReference>
<feature type="region of interest" description="Disordered" evidence="1">
    <location>
        <begin position="523"/>
        <end position="550"/>
    </location>
</feature>
<gene>
    <name evidence="4" type="ORF">GPZ80_29445</name>
</gene>
<evidence type="ECO:0000259" key="3">
    <source>
        <dbReference type="Pfam" id="PF13111"/>
    </source>
</evidence>
<feature type="compositionally biased region" description="Acidic residues" evidence="1">
    <location>
        <begin position="915"/>
        <end position="926"/>
    </location>
</feature>
<proteinExistence type="predicted"/>
<evidence type="ECO:0000313" key="4">
    <source>
        <dbReference type="EMBL" id="MBC6451292.1"/>
    </source>
</evidence>
<dbReference type="RefSeq" id="WP_187224369.1">
    <property type="nucleotide sequence ID" value="NZ_JABVED010000027.1"/>
</dbReference>
<reference evidence="4 5" key="1">
    <citation type="submission" date="2020-06" db="EMBL/GenBank/DDBJ databases">
        <title>Actinokineospora xiongansis sp. nov., isolated from soil of Baiyangdian.</title>
        <authorList>
            <person name="Zhang X."/>
        </authorList>
    </citation>
    <scope>NUCLEOTIDE SEQUENCE [LARGE SCALE GENOMIC DNA]</scope>
    <source>
        <strain evidence="4 5">HBU206404</strain>
    </source>
</reference>
<organism evidence="4 5">
    <name type="scientific">Actinokineospora xionganensis</name>
    <dbReference type="NCBI Taxonomy" id="2684470"/>
    <lineage>
        <taxon>Bacteria</taxon>
        <taxon>Bacillati</taxon>
        <taxon>Actinomycetota</taxon>
        <taxon>Actinomycetes</taxon>
        <taxon>Pseudonocardiales</taxon>
        <taxon>Pseudonocardiaceae</taxon>
        <taxon>Actinokineospora</taxon>
    </lineage>
</organism>
<sequence length="936" mass="104182">MTTGDDKLHLLAYPLTTELHGVVHVHRFPERARDVWGDLLDRYRDITGSRGNLPYAGLATALRAVGRTCVNLFPTSRNNPPGQLISRGSLDSRDIHDAVVLWEQALLRVPEDEISFSYPSELAELVASITPDEVVLADEIKRVGDQPDAAHWVYDAATWEVAQRLASSVWKVDGREVALRADTEGNLLVWNTDLLWTGYWDNAKDNPSYAALRVQLMMKTLPWMRDPVVVVDPSVSRLSRWLNSSRTAWLAQRSTQDPLLALDVEGRGRMTRIERTSDIALTVWARLGGETLIRPEDRDLTGEPGRLRALVPKSVRFPIGRGVGMYTIRELSGHLSTVLGTPNIIARNVSGHQFPKGARRQVTAGRDTDLLDETALPTIIEASGCQRLRILVLYRHQHTRARLQRLLAYHFNRPDLADTGMPEDEPAPIGDHVEIIFHHAAALLAHGDHSGRAALLSAVPHLDVPDDTRIVALCETEYDARAWAAQRKQSRQPDSTVDDPDLTDAKHPLNRLLAQHHVLTQFVTTKPPPKPDTGPAAKPIHDTSNDIDTDTDEFASAETDAEETDPLTELGLSLKKDHPGHNAVADMLRAAGLIHPRLSRALAFGRYGLKEPVAFVGLHIREQRGARWTSAGPRLSWSLVALIPDGDHWHVKAYQPKRHPRGGTTGWQDYFAANTAFRSHPLPEGKRQDLSLVDSIDTALSQLQDHLDTTNGYVLLVSGDSSRSLWPLLANKNLDLRPDSAGRVNDRPALPGCNPSSGHRPRAIVRVTSGSRDLPRPVELHVLKNEQQEDEAVEKKRQIKKTTEGLYQLDGAQNTWILSNIPRQFTGGRKYSRAGEANTRWTADNEASQHTWYAHTNTEIVVVGADTDPIRYAIAAARLCDHAVSWDGRTSYPAPIHLAAKMDKDHPDYRRTVDPDEEVELDELKDDDTTVVLEGE</sequence>
<dbReference type="Pfam" id="PF13032">
    <property type="entry name" value="RNaseH_pPIWI_RE"/>
    <property type="match status" value="1"/>
</dbReference>
<name>A0ABR7LF87_9PSEU</name>
<protein>
    <submittedName>
        <fullName evidence="4">DUF3893 domain-containing protein</fullName>
    </submittedName>
</protein>
<evidence type="ECO:0000256" key="1">
    <source>
        <dbReference type="SAM" id="MobiDB-lite"/>
    </source>
</evidence>
<dbReference type="EMBL" id="JABVED010000027">
    <property type="protein sequence ID" value="MBC6451292.1"/>
    <property type="molecule type" value="Genomic_DNA"/>
</dbReference>
<comment type="caution">
    <text evidence="4">The sequence shown here is derived from an EMBL/GenBank/DDBJ whole genome shotgun (WGS) entry which is preliminary data.</text>
</comment>
<feature type="domain" description="pPIWI-RE module N-terminal" evidence="3">
    <location>
        <begin position="12"/>
        <end position="341"/>
    </location>
</feature>
<evidence type="ECO:0000313" key="5">
    <source>
        <dbReference type="Proteomes" id="UP000734823"/>
    </source>
</evidence>
<feature type="region of interest" description="Disordered" evidence="1">
    <location>
        <begin position="484"/>
        <end position="505"/>
    </location>
</feature>